<sequence length="68" mass="7304">MVKPPSLLALGDAKSPMSEVGFRALTLLAESPDAAKAARDMARDVAFRGWPKWTFSEVTDEDSSPPSP</sequence>
<protein>
    <submittedName>
        <fullName evidence="1">Uncharacterized protein</fullName>
    </submittedName>
</protein>
<gene>
    <name evidence="1" type="ORF">AB0L03_06640</name>
</gene>
<organism evidence="1 2">
    <name type="scientific">Streptomyces roseoverticillatus</name>
    <dbReference type="NCBI Taxonomy" id="66429"/>
    <lineage>
        <taxon>Bacteria</taxon>
        <taxon>Bacillati</taxon>
        <taxon>Actinomycetota</taxon>
        <taxon>Actinomycetes</taxon>
        <taxon>Kitasatosporales</taxon>
        <taxon>Streptomycetaceae</taxon>
        <taxon>Streptomyces</taxon>
    </lineage>
</organism>
<evidence type="ECO:0000313" key="2">
    <source>
        <dbReference type="Proteomes" id="UP001552479"/>
    </source>
</evidence>
<comment type="caution">
    <text evidence="1">The sequence shown here is derived from an EMBL/GenBank/DDBJ whole genome shotgun (WGS) entry which is preliminary data.</text>
</comment>
<dbReference type="EMBL" id="JBFASG010000004">
    <property type="protein sequence ID" value="MEV4922520.1"/>
    <property type="molecule type" value="Genomic_DNA"/>
</dbReference>
<evidence type="ECO:0000313" key="1">
    <source>
        <dbReference type="EMBL" id="MEV4922520.1"/>
    </source>
</evidence>
<proteinExistence type="predicted"/>
<accession>A0ABV3IPU2</accession>
<name>A0ABV3IPU2_9ACTN</name>
<reference evidence="1 2" key="1">
    <citation type="submission" date="2024-06" db="EMBL/GenBank/DDBJ databases">
        <title>The Natural Products Discovery Center: Release of the First 8490 Sequenced Strains for Exploring Actinobacteria Biosynthetic Diversity.</title>
        <authorList>
            <person name="Kalkreuter E."/>
            <person name="Kautsar S.A."/>
            <person name="Yang D."/>
            <person name="Bader C.D."/>
            <person name="Teijaro C.N."/>
            <person name="Fluegel L."/>
            <person name="Davis C.M."/>
            <person name="Simpson J.R."/>
            <person name="Lauterbach L."/>
            <person name="Steele A.D."/>
            <person name="Gui C."/>
            <person name="Meng S."/>
            <person name="Li G."/>
            <person name="Viehrig K."/>
            <person name="Ye F."/>
            <person name="Su P."/>
            <person name="Kiefer A.F."/>
            <person name="Nichols A."/>
            <person name="Cepeda A.J."/>
            <person name="Yan W."/>
            <person name="Fan B."/>
            <person name="Jiang Y."/>
            <person name="Adhikari A."/>
            <person name="Zheng C.-J."/>
            <person name="Schuster L."/>
            <person name="Cowan T.M."/>
            <person name="Smanski M.J."/>
            <person name="Chevrette M.G."/>
            <person name="De Carvalho L.P.S."/>
            <person name="Shen B."/>
        </authorList>
    </citation>
    <scope>NUCLEOTIDE SEQUENCE [LARGE SCALE GENOMIC DNA]</scope>
    <source>
        <strain evidence="1 2">NPDC053791</strain>
    </source>
</reference>
<keyword evidence="2" id="KW-1185">Reference proteome</keyword>
<dbReference type="Proteomes" id="UP001552479">
    <property type="component" value="Unassembled WGS sequence"/>
</dbReference>
<dbReference type="RefSeq" id="WP_366087054.1">
    <property type="nucleotide sequence ID" value="NZ_JBFASG010000004.1"/>
</dbReference>